<feature type="signal peptide" evidence="1">
    <location>
        <begin position="1"/>
        <end position="26"/>
    </location>
</feature>
<dbReference type="NCBIfam" id="NF045524">
    <property type="entry name" value="MXAN_6640_HExxH"/>
    <property type="match status" value="1"/>
</dbReference>
<organism evidence="2 3">
    <name type="scientific">Nocardioides agariphilus</name>
    <dbReference type="NCBI Taxonomy" id="433664"/>
    <lineage>
        <taxon>Bacteria</taxon>
        <taxon>Bacillati</taxon>
        <taxon>Actinomycetota</taxon>
        <taxon>Actinomycetes</taxon>
        <taxon>Propionibacteriales</taxon>
        <taxon>Nocardioidaceae</taxon>
        <taxon>Nocardioides</taxon>
    </lineage>
</organism>
<dbReference type="RefSeq" id="WP_194694314.1">
    <property type="nucleotide sequence ID" value="NZ_JADKPO010000001.1"/>
</dbReference>
<feature type="chain" id="PRO_5037940962" evidence="1">
    <location>
        <begin position="27"/>
        <end position="538"/>
    </location>
</feature>
<name>A0A930VLN2_9ACTN</name>
<dbReference type="Proteomes" id="UP000660668">
    <property type="component" value="Unassembled WGS sequence"/>
</dbReference>
<proteinExistence type="predicted"/>
<sequence>MRRTLATGLVALSLALTATPMLVASAADGGARTRHAAPTAAQSHVPGGTAAQRATAALARARALFANTPADKHAQGPGANRAGSDATLAMLSLFRALDDLSPAQRQEARAILARPTDGKLKDQDYYRTKSVKLCSGNICIHWVKTTSDRPPSKAWVGKMLRLMNTVWRKEVGHLGYRRPISDNGRGGNNKFDVYLKNLGNKGLYGYCAPERTKPGFRYVANGYCVLDNDFSFEEFGTAPMRAARATAAHEFFHAIQFGYDYAEDLWMMEATAAWMEEAVFDAVNDNRQYLPAGQLSTPWIPLDWSDIDSQPATIYANWVFFEFLSQTFGRNIVRNIWSKSGAFAGAPDMYSAQAITSVLKGRGGFAKTYARFVGANLLPATYYPEGDMWPSPGLMEEPTVLTSGSRTTGQKGDAGLLHMSSVSWRVDSSATLTGAQFGLRVDVDGPSSFRMPAAYVQVLGHDGHLTRHYVQLDTNGDGTVTVPFDYTTVASVYVSLVNASTRFKCHKTYVYSCQGLPIDDGQSFHGQPYTFTASVIES</sequence>
<reference evidence="2" key="1">
    <citation type="submission" date="2020-11" db="EMBL/GenBank/DDBJ databases">
        <title>Nocardioides cynanchi sp. nov., isolated from soil of rhizosphere of Cynanchum wilfordii.</title>
        <authorList>
            <person name="Lee J.-S."/>
            <person name="Suh M.K."/>
            <person name="Kim J.-S."/>
        </authorList>
    </citation>
    <scope>NUCLEOTIDE SEQUENCE</scope>
    <source>
        <strain evidence="2">KCTC 19276</strain>
    </source>
</reference>
<evidence type="ECO:0000256" key="1">
    <source>
        <dbReference type="SAM" id="SignalP"/>
    </source>
</evidence>
<keyword evidence="3" id="KW-1185">Reference proteome</keyword>
<keyword evidence="1" id="KW-0732">Signal</keyword>
<comment type="caution">
    <text evidence="2">The sequence shown here is derived from an EMBL/GenBank/DDBJ whole genome shotgun (WGS) entry which is preliminary data.</text>
</comment>
<evidence type="ECO:0000313" key="3">
    <source>
        <dbReference type="Proteomes" id="UP000660668"/>
    </source>
</evidence>
<dbReference type="AlphaFoldDB" id="A0A930VLN2"/>
<gene>
    <name evidence="2" type="ORF">ISU10_00030</name>
</gene>
<accession>A0A930VLN2</accession>
<protein>
    <submittedName>
        <fullName evidence="2">Uncharacterized protein</fullName>
    </submittedName>
</protein>
<evidence type="ECO:0000313" key="2">
    <source>
        <dbReference type="EMBL" id="MBF4766150.1"/>
    </source>
</evidence>
<dbReference type="EMBL" id="JADKPO010000001">
    <property type="protein sequence ID" value="MBF4766150.1"/>
    <property type="molecule type" value="Genomic_DNA"/>
</dbReference>